<dbReference type="InterPro" id="IPR014030">
    <property type="entry name" value="Ketoacyl_synth_N"/>
</dbReference>
<proteinExistence type="predicted"/>
<dbReference type="Gene3D" id="3.40.47.10">
    <property type="match status" value="1"/>
</dbReference>
<name>A0A834P7J9_VESPE</name>
<organism evidence="2 3">
    <name type="scientific">Vespula pensylvanica</name>
    <name type="common">Western yellow jacket</name>
    <name type="synonym">Wasp</name>
    <dbReference type="NCBI Taxonomy" id="30213"/>
    <lineage>
        <taxon>Eukaryota</taxon>
        <taxon>Metazoa</taxon>
        <taxon>Ecdysozoa</taxon>
        <taxon>Arthropoda</taxon>
        <taxon>Hexapoda</taxon>
        <taxon>Insecta</taxon>
        <taxon>Pterygota</taxon>
        <taxon>Neoptera</taxon>
        <taxon>Endopterygota</taxon>
        <taxon>Hymenoptera</taxon>
        <taxon>Apocrita</taxon>
        <taxon>Aculeata</taxon>
        <taxon>Vespoidea</taxon>
        <taxon>Vespidae</taxon>
        <taxon>Vespinae</taxon>
        <taxon>Vespula</taxon>
    </lineage>
</organism>
<dbReference type="Pfam" id="PF00109">
    <property type="entry name" value="ketoacyl-synt"/>
    <property type="match status" value="1"/>
</dbReference>
<dbReference type="InterPro" id="IPR016039">
    <property type="entry name" value="Thiolase-like"/>
</dbReference>
<dbReference type="EMBL" id="JACSDY010000003">
    <property type="protein sequence ID" value="KAF7431542.1"/>
    <property type="molecule type" value="Genomic_DNA"/>
</dbReference>
<reference evidence="2" key="1">
    <citation type="journal article" date="2020" name="G3 (Bethesda)">
        <title>High-Quality Assemblies for Three Invasive Social Wasps from the &lt;i&gt;Vespula&lt;/i&gt; Genus.</title>
        <authorList>
            <person name="Harrop T.W.R."/>
            <person name="Guhlin J."/>
            <person name="McLaughlin G.M."/>
            <person name="Permina E."/>
            <person name="Stockwell P."/>
            <person name="Gilligan J."/>
            <person name="Le Lec M.F."/>
            <person name="Gruber M.A.M."/>
            <person name="Quinn O."/>
            <person name="Lovegrove M."/>
            <person name="Duncan E.J."/>
            <person name="Remnant E.J."/>
            <person name="Van Eeckhoven J."/>
            <person name="Graham B."/>
            <person name="Knapp R.A."/>
            <person name="Langford K.W."/>
            <person name="Kronenberg Z."/>
            <person name="Press M.O."/>
            <person name="Eacker S.M."/>
            <person name="Wilson-Rankin E.E."/>
            <person name="Purcell J."/>
            <person name="Lester P.J."/>
            <person name="Dearden P.K."/>
        </authorList>
    </citation>
    <scope>NUCLEOTIDE SEQUENCE</scope>
    <source>
        <strain evidence="2">Volc-1</strain>
    </source>
</reference>
<dbReference type="PANTHER" id="PTHR43775">
    <property type="entry name" value="FATTY ACID SYNTHASE"/>
    <property type="match status" value="1"/>
</dbReference>
<evidence type="ECO:0000259" key="1">
    <source>
        <dbReference type="Pfam" id="PF00109"/>
    </source>
</evidence>
<keyword evidence="3" id="KW-1185">Reference proteome</keyword>
<feature type="domain" description="Beta-ketoacyl synthase-like N-terminal" evidence="1">
    <location>
        <begin position="17"/>
        <end position="81"/>
    </location>
</feature>
<comment type="caution">
    <text evidence="2">The sequence shown here is derived from an EMBL/GenBank/DDBJ whole genome shotgun (WGS) entry which is preliminary data.</text>
</comment>
<dbReference type="AlphaFoldDB" id="A0A834P7J9"/>
<protein>
    <recommendedName>
        <fullName evidence="1">Beta-ketoacyl synthase-like N-terminal domain-containing protein</fullName>
    </recommendedName>
</protein>
<evidence type="ECO:0000313" key="3">
    <source>
        <dbReference type="Proteomes" id="UP000600918"/>
    </source>
</evidence>
<dbReference type="PANTHER" id="PTHR43775:SF23">
    <property type="entry name" value="FATTY ACID SYNTHASE 3"/>
    <property type="match status" value="1"/>
</dbReference>
<dbReference type="GO" id="GO:0006633">
    <property type="term" value="P:fatty acid biosynthetic process"/>
    <property type="evidence" value="ECO:0007669"/>
    <property type="project" value="TreeGrafter"/>
</dbReference>
<gene>
    <name evidence="2" type="ORF">H0235_004466</name>
</gene>
<evidence type="ECO:0000313" key="2">
    <source>
        <dbReference type="EMBL" id="KAF7431542.1"/>
    </source>
</evidence>
<dbReference type="InterPro" id="IPR050091">
    <property type="entry name" value="PKS_NRPS_Biosynth_Enz"/>
</dbReference>
<dbReference type="SUPFAM" id="SSF53901">
    <property type="entry name" value="Thiolase-like"/>
    <property type="match status" value="1"/>
</dbReference>
<dbReference type="GO" id="GO:0004312">
    <property type="term" value="F:fatty acid synthase activity"/>
    <property type="evidence" value="ECO:0007669"/>
    <property type="project" value="TreeGrafter"/>
</dbReference>
<dbReference type="Proteomes" id="UP000600918">
    <property type="component" value="Unassembled WGS sequence"/>
</dbReference>
<sequence>MPLETRYRLYKFYLTDKINNIEKFDASFFGIYCKQAHTTYPMSSIMLEHTYETIIDAGINPEDIPGTRIAVLGSICFSNTEATLD</sequence>
<accession>A0A834P7J9</accession>